<reference evidence="2 3" key="1">
    <citation type="journal article" date="2016" name="Environ. Microbiol.">
        <title>Genomic resolution of a cold subsurface aquifer community provides metabolic insights for novel microbes adapted to high CO concentrations.</title>
        <authorList>
            <person name="Probst A.J."/>
            <person name="Castelle C.J."/>
            <person name="Singh A."/>
            <person name="Brown C.T."/>
            <person name="Anantharaman K."/>
            <person name="Sharon I."/>
            <person name="Hug L.A."/>
            <person name="Burstein D."/>
            <person name="Emerson J.B."/>
            <person name="Thomas B.C."/>
            <person name="Banfield J.F."/>
        </authorList>
    </citation>
    <scope>NUCLEOTIDE SEQUENCE [LARGE SCALE GENOMIC DNA]</scope>
    <source>
        <strain evidence="2">CG1_02_47_685</strain>
    </source>
</reference>
<protein>
    <submittedName>
        <fullName evidence="2">Uncharacterized protein</fullName>
    </submittedName>
</protein>
<comment type="caution">
    <text evidence="2">The sequence shown here is derived from an EMBL/GenBank/DDBJ whole genome shotgun (WGS) entry which is preliminary data.</text>
</comment>
<dbReference type="Proteomes" id="UP000183206">
    <property type="component" value="Unassembled WGS sequence"/>
</dbReference>
<proteinExistence type="predicted"/>
<evidence type="ECO:0000256" key="1">
    <source>
        <dbReference type="SAM" id="MobiDB-lite"/>
    </source>
</evidence>
<feature type="compositionally biased region" description="Basic and acidic residues" evidence="1">
    <location>
        <begin position="302"/>
        <end position="315"/>
    </location>
</feature>
<gene>
    <name evidence="2" type="ORF">AUJ44_04275</name>
</gene>
<evidence type="ECO:0000313" key="3">
    <source>
        <dbReference type="Proteomes" id="UP000183206"/>
    </source>
</evidence>
<name>A0A1J4V6E1_9BACT</name>
<feature type="compositionally biased region" description="Acidic residues" evidence="1">
    <location>
        <begin position="253"/>
        <end position="262"/>
    </location>
</feature>
<accession>A0A1J4V6E1</accession>
<organism evidence="2 3">
    <name type="scientific">Candidatus Nomurabacteria bacterium CG1_02_47_685</name>
    <dbReference type="NCBI Taxonomy" id="1805282"/>
    <lineage>
        <taxon>Bacteria</taxon>
        <taxon>Candidatus Nomuraibacteriota</taxon>
    </lineage>
</organism>
<dbReference type="STRING" id="1805282.AUJ44_04275"/>
<dbReference type="EMBL" id="MNVO01000062">
    <property type="protein sequence ID" value="OIO31571.1"/>
    <property type="molecule type" value="Genomic_DNA"/>
</dbReference>
<sequence length="315" mass="34139">MKTSVQSITARIFILFSVLTVVFAAAYARGGENGTTFATGGLDLRIDSTAFYNGNPSPSSTWDPKNLIPESDHFFDISDIKPGDWGKTIISLHLKKSGAWACLDFSNLMSDENGMNEPESETDDSGGAEGELADGMEFFAWFDDGDNVFETGEEPLFGTTTQSALDVLDDTTYALSEYGDGSAWREGSTHHVGIAWCAGDISVDLVGGALSCDGSALGNAVQTDSMSIDVTLRVAPSLQDPKFVCDGKGDHHDDDDDDDGGGWDDVCHPWDSSKEKNDDPKEYDDDDHDGGWANPTPYTRPRTLEPIDRTYRGTR</sequence>
<dbReference type="AlphaFoldDB" id="A0A1J4V6E1"/>
<feature type="compositionally biased region" description="Basic and acidic residues" evidence="1">
    <location>
        <begin position="243"/>
        <end position="252"/>
    </location>
</feature>
<feature type="region of interest" description="Disordered" evidence="1">
    <location>
        <begin position="243"/>
        <end position="315"/>
    </location>
</feature>
<feature type="compositionally biased region" description="Basic and acidic residues" evidence="1">
    <location>
        <begin position="265"/>
        <end position="280"/>
    </location>
</feature>
<evidence type="ECO:0000313" key="2">
    <source>
        <dbReference type="EMBL" id="OIO31571.1"/>
    </source>
</evidence>